<name>A0AAV5IUT5_9ROSI</name>
<comment type="caution">
    <text evidence="2">The sequence shown here is derived from an EMBL/GenBank/DDBJ whole genome shotgun (WGS) entry which is preliminary data.</text>
</comment>
<feature type="signal peptide" evidence="1">
    <location>
        <begin position="1"/>
        <end position="18"/>
    </location>
</feature>
<accession>A0AAV5IUT5</accession>
<feature type="chain" id="PRO_5043674825" description="Secreted protein" evidence="1">
    <location>
        <begin position="19"/>
        <end position="81"/>
    </location>
</feature>
<dbReference type="AlphaFoldDB" id="A0AAV5IUT5"/>
<protein>
    <recommendedName>
        <fullName evidence="4">Secreted protein</fullName>
    </recommendedName>
</protein>
<proteinExistence type="predicted"/>
<dbReference type="EMBL" id="BPVZ01000024">
    <property type="protein sequence ID" value="GKV05617.1"/>
    <property type="molecule type" value="Genomic_DNA"/>
</dbReference>
<keyword evidence="3" id="KW-1185">Reference proteome</keyword>
<dbReference type="Proteomes" id="UP001054252">
    <property type="component" value="Unassembled WGS sequence"/>
</dbReference>
<keyword evidence="1" id="KW-0732">Signal</keyword>
<evidence type="ECO:0000256" key="1">
    <source>
        <dbReference type="SAM" id="SignalP"/>
    </source>
</evidence>
<gene>
    <name evidence="2" type="ORF">SLEP1_g17604</name>
</gene>
<evidence type="ECO:0000313" key="2">
    <source>
        <dbReference type="EMBL" id="GKV05617.1"/>
    </source>
</evidence>
<organism evidence="2 3">
    <name type="scientific">Rubroshorea leprosula</name>
    <dbReference type="NCBI Taxonomy" id="152421"/>
    <lineage>
        <taxon>Eukaryota</taxon>
        <taxon>Viridiplantae</taxon>
        <taxon>Streptophyta</taxon>
        <taxon>Embryophyta</taxon>
        <taxon>Tracheophyta</taxon>
        <taxon>Spermatophyta</taxon>
        <taxon>Magnoliopsida</taxon>
        <taxon>eudicotyledons</taxon>
        <taxon>Gunneridae</taxon>
        <taxon>Pentapetalae</taxon>
        <taxon>rosids</taxon>
        <taxon>malvids</taxon>
        <taxon>Malvales</taxon>
        <taxon>Dipterocarpaceae</taxon>
        <taxon>Rubroshorea</taxon>
    </lineage>
</organism>
<evidence type="ECO:0000313" key="3">
    <source>
        <dbReference type="Proteomes" id="UP001054252"/>
    </source>
</evidence>
<reference evidence="2 3" key="1">
    <citation type="journal article" date="2021" name="Commun. Biol.">
        <title>The genome of Shorea leprosula (Dipterocarpaceae) highlights the ecological relevance of drought in aseasonal tropical rainforests.</title>
        <authorList>
            <person name="Ng K.K.S."/>
            <person name="Kobayashi M.J."/>
            <person name="Fawcett J.A."/>
            <person name="Hatakeyama M."/>
            <person name="Paape T."/>
            <person name="Ng C.H."/>
            <person name="Ang C.C."/>
            <person name="Tnah L.H."/>
            <person name="Lee C.T."/>
            <person name="Nishiyama T."/>
            <person name="Sese J."/>
            <person name="O'Brien M.J."/>
            <person name="Copetti D."/>
            <person name="Mohd Noor M.I."/>
            <person name="Ong R.C."/>
            <person name="Putra M."/>
            <person name="Sireger I.Z."/>
            <person name="Indrioko S."/>
            <person name="Kosugi Y."/>
            <person name="Izuno A."/>
            <person name="Isagi Y."/>
            <person name="Lee S.L."/>
            <person name="Shimizu K.K."/>
        </authorList>
    </citation>
    <scope>NUCLEOTIDE SEQUENCE [LARGE SCALE GENOMIC DNA]</scope>
    <source>
        <strain evidence="2">214</strain>
    </source>
</reference>
<sequence length="81" mass="8389">MFSTSLHLILLHSGPSSAISMCSIILSASFSTCSTCNCLHLAPSPACCTVSSTISRRLSVPPSPMGCTISYDEHAASPSNL</sequence>
<evidence type="ECO:0008006" key="4">
    <source>
        <dbReference type="Google" id="ProtNLM"/>
    </source>
</evidence>